<evidence type="ECO:0000313" key="1">
    <source>
        <dbReference type="EMBL" id="RKH70753.1"/>
    </source>
</evidence>
<dbReference type="AlphaFoldDB" id="A0A3A8QQ19"/>
<feature type="non-terminal residue" evidence="1">
    <location>
        <position position="1"/>
    </location>
</feature>
<name>A0A3A8QQ19_9BACT</name>
<comment type="caution">
    <text evidence="1">The sequence shown here is derived from an EMBL/GenBank/DDBJ whole genome shotgun (WGS) entry which is preliminary data.</text>
</comment>
<organism evidence="1 2">
    <name type="scientific">Corallococcus aberystwythensis</name>
    <dbReference type="NCBI Taxonomy" id="2316722"/>
    <lineage>
        <taxon>Bacteria</taxon>
        <taxon>Pseudomonadati</taxon>
        <taxon>Myxococcota</taxon>
        <taxon>Myxococcia</taxon>
        <taxon>Myxococcales</taxon>
        <taxon>Cystobacterineae</taxon>
        <taxon>Myxococcaceae</taxon>
        <taxon>Corallococcus</taxon>
    </lineage>
</organism>
<gene>
    <name evidence="1" type="ORF">D7W81_08940</name>
</gene>
<reference evidence="2" key="1">
    <citation type="submission" date="2018-09" db="EMBL/GenBank/DDBJ databases">
        <authorList>
            <person name="Livingstone P.G."/>
            <person name="Whitworth D.E."/>
        </authorList>
    </citation>
    <scope>NUCLEOTIDE SEQUENCE [LARGE SCALE GENOMIC DNA]</scope>
    <source>
        <strain evidence="2">AB050A</strain>
    </source>
</reference>
<proteinExistence type="predicted"/>
<keyword evidence="2" id="KW-1185">Reference proteome</keyword>
<keyword evidence="1" id="KW-0418">Kinase</keyword>
<protein>
    <submittedName>
        <fullName evidence="1">Serine/threonine protein kinase</fullName>
    </submittedName>
</protein>
<dbReference type="EMBL" id="RAWK01000040">
    <property type="protein sequence ID" value="RKH70753.1"/>
    <property type="molecule type" value="Genomic_DNA"/>
</dbReference>
<keyword evidence="1" id="KW-0723">Serine/threonine-protein kinase</keyword>
<sequence length="51" mass="5421">GGLLHLPGWVRDEGGDATPIVTGPALRGLETDFVASPLPDAPGRWRLSSRR</sequence>
<keyword evidence="1" id="KW-0808">Transferase</keyword>
<dbReference type="Proteomes" id="UP000267003">
    <property type="component" value="Unassembled WGS sequence"/>
</dbReference>
<dbReference type="GO" id="GO:0004674">
    <property type="term" value="F:protein serine/threonine kinase activity"/>
    <property type="evidence" value="ECO:0007669"/>
    <property type="project" value="UniProtKB-KW"/>
</dbReference>
<evidence type="ECO:0000313" key="2">
    <source>
        <dbReference type="Proteomes" id="UP000267003"/>
    </source>
</evidence>
<accession>A0A3A8QQ19</accession>